<dbReference type="InterPro" id="IPR050093">
    <property type="entry name" value="ABC_SmlMolc_Importer"/>
</dbReference>
<evidence type="ECO:0000313" key="5">
    <source>
        <dbReference type="EMBL" id="USG61606.1"/>
    </source>
</evidence>
<dbReference type="PROSITE" id="PS50893">
    <property type="entry name" value="ABC_TRANSPORTER_2"/>
    <property type="match status" value="1"/>
</dbReference>
<evidence type="ECO:0000256" key="2">
    <source>
        <dbReference type="ARBA" id="ARBA00022741"/>
    </source>
</evidence>
<dbReference type="GO" id="GO:0005524">
    <property type="term" value="F:ATP binding"/>
    <property type="evidence" value="ECO:0007669"/>
    <property type="project" value="UniProtKB-KW"/>
</dbReference>
<accession>A0ABY4W449</accession>
<dbReference type="SMART" id="SM00382">
    <property type="entry name" value="AAA"/>
    <property type="match status" value="1"/>
</dbReference>
<dbReference type="InterPro" id="IPR003593">
    <property type="entry name" value="AAA+_ATPase"/>
</dbReference>
<dbReference type="Gene3D" id="2.40.50.100">
    <property type="match status" value="1"/>
</dbReference>
<organism evidence="5 6">
    <name type="scientific">Sneathiella marina</name>
    <dbReference type="NCBI Taxonomy" id="2950108"/>
    <lineage>
        <taxon>Bacteria</taxon>
        <taxon>Pseudomonadati</taxon>
        <taxon>Pseudomonadota</taxon>
        <taxon>Alphaproteobacteria</taxon>
        <taxon>Sneathiellales</taxon>
        <taxon>Sneathiellaceae</taxon>
        <taxon>Sneathiella</taxon>
    </lineage>
</organism>
<sequence length="369" mass="40744">MADFDLELIKLSKTYPGGAVAVKEFDLEVERGEFVSFVGPSGCGKTTTLRMIAGLEDITSGKIQIRGEDVTKVPTEKRPTSTIFQNYAIFPHMTVRQNIEFGLNVRKMTTNVINKRVGDILEKLDLGDVANAKEESLSGGQKQRLALARSLVIEPEILLLDEPLGALDANLRRSIQEELKLLQRSLGITFIFVTHAQSEALSLSDRIVVMNAGEVEQISDPLELYTRPQTPFVAKFVGSNLIFPARFEAMLDENAAVSTDIGSFDGMPVFDRSSCKKGETVSLVIPSEFIDVFPSEKAIYKDNCNYLKGTLSEVDFVGRDAYLSIVLSNNQPIRLQSDATAIRSRNLTPGGPVDMQWRRQRATVVLGHA</sequence>
<dbReference type="PANTHER" id="PTHR42781">
    <property type="entry name" value="SPERMIDINE/PUTRESCINE IMPORT ATP-BINDING PROTEIN POTA"/>
    <property type="match status" value="1"/>
</dbReference>
<dbReference type="PANTHER" id="PTHR42781:SF4">
    <property type="entry name" value="SPERMIDINE_PUTRESCINE IMPORT ATP-BINDING PROTEIN POTA"/>
    <property type="match status" value="1"/>
</dbReference>
<evidence type="ECO:0000256" key="3">
    <source>
        <dbReference type="ARBA" id="ARBA00022840"/>
    </source>
</evidence>
<evidence type="ECO:0000313" key="6">
    <source>
        <dbReference type="Proteomes" id="UP001056291"/>
    </source>
</evidence>
<dbReference type="Pfam" id="PF00005">
    <property type="entry name" value="ABC_tran"/>
    <property type="match status" value="1"/>
</dbReference>
<dbReference type="SUPFAM" id="SSF52540">
    <property type="entry name" value="P-loop containing nucleoside triphosphate hydrolases"/>
    <property type="match status" value="1"/>
</dbReference>
<protein>
    <submittedName>
        <fullName evidence="5">ABC transporter ATP-binding protein</fullName>
    </submittedName>
</protein>
<dbReference type="EMBL" id="CP098747">
    <property type="protein sequence ID" value="USG61606.1"/>
    <property type="molecule type" value="Genomic_DNA"/>
</dbReference>
<dbReference type="InterPro" id="IPR017871">
    <property type="entry name" value="ABC_transporter-like_CS"/>
</dbReference>
<reference evidence="5" key="1">
    <citation type="submission" date="2022-06" db="EMBL/GenBank/DDBJ databases">
        <title>Sneathiella actinostolidae sp. nov., isolated from a sea anemonein the Western Pacific Ocean.</title>
        <authorList>
            <person name="Wei M.J."/>
        </authorList>
    </citation>
    <scope>NUCLEOTIDE SEQUENCE</scope>
    <source>
        <strain evidence="5">PHK-P5</strain>
    </source>
</reference>
<evidence type="ECO:0000256" key="1">
    <source>
        <dbReference type="ARBA" id="ARBA00022448"/>
    </source>
</evidence>
<dbReference type="PROSITE" id="PS00211">
    <property type="entry name" value="ABC_TRANSPORTER_1"/>
    <property type="match status" value="1"/>
</dbReference>
<gene>
    <name evidence="5" type="ORF">NBZ79_01270</name>
</gene>
<keyword evidence="6" id="KW-1185">Reference proteome</keyword>
<dbReference type="Proteomes" id="UP001056291">
    <property type="component" value="Chromosome"/>
</dbReference>
<keyword evidence="3 5" id="KW-0067">ATP-binding</keyword>
<dbReference type="Gene3D" id="3.40.50.300">
    <property type="entry name" value="P-loop containing nucleotide triphosphate hydrolases"/>
    <property type="match status" value="1"/>
</dbReference>
<dbReference type="RefSeq" id="WP_251934732.1">
    <property type="nucleotide sequence ID" value="NZ_CP098747.1"/>
</dbReference>
<proteinExistence type="predicted"/>
<evidence type="ECO:0000259" key="4">
    <source>
        <dbReference type="PROSITE" id="PS50893"/>
    </source>
</evidence>
<name>A0ABY4W449_9PROT</name>
<feature type="domain" description="ABC transporter" evidence="4">
    <location>
        <begin position="6"/>
        <end position="237"/>
    </location>
</feature>
<dbReference type="InterPro" id="IPR003439">
    <property type="entry name" value="ABC_transporter-like_ATP-bd"/>
</dbReference>
<dbReference type="InterPro" id="IPR027417">
    <property type="entry name" value="P-loop_NTPase"/>
</dbReference>
<keyword evidence="1" id="KW-0813">Transport</keyword>
<keyword evidence="2" id="KW-0547">Nucleotide-binding</keyword>